<organism evidence="1 2">
    <name type="scientific">Ephemerocybe angulata</name>
    <dbReference type="NCBI Taxonomy" id="980116"/>
    <lineage>
        <taxon>Eukaryota</taxon>
        <taxon>Fungi</taxon>
        <taxon>Dikarya</taxon>
        <taxon>Basidiomycota</taxon>
        <taxon>Agaricomycotina</taxon>
        <taxon>Agaricomycetes</taxon>
        <taxon>Agaricomycetidae</taxon>
        <taxon>Agaricales</taxon>
        <taxon>Agaricineae</taxon>
        <taxon>Psathyrellaceae</taxon>
        <taxon>Ephemerocybe</taxon>
    </lineage>
</organism>
<accession>A0A8H5AW79</accession>
<name>A0A8H5AW79_9AGAR</name>
<comment type="caution">
    <text evidence="1">The sequence shown here is derived from an EMBL/GenBank/DDBJ whole genome shotgun (WGS) entry which is preliminary data.</text>
</comment>
<evidence type="ECO:0000313" key="1">
    <source>
        <dbReference type="EMBL" id="KAF5311708.1"/>
    </source>
</evidence>
<gene>
    <name evidence="1" type="ORF">D9611_009478</name>
</gene>
<dbReference type="Proteomes" id="UP000541558">
    <property type="component" value="Unassembled WGS sequence"/>
</dbReference>
<sequence length="139" mass="15404">MVAPRSSSCAHADEMEPTVYVFYATITATLRQVPNPNGSRSGRSFLPDPSLQDVLPLTHLAHFTSLRLSRSAMPYPTHRLVAFVFWNAARNNSVPSPDGFVKKNSQTSKHRSFNMAELDVHLAPIQCYADAIAWSWGSS</sequence>
<evidence type="ECO:0000313" key="2">
    <source>
        <dbReference type="Proteomes" id="UP000541558"/>
    </source>
</evidence>
<protein>
    <submittedName>
        <fullName evidence="1">Uncharacterized protein</fullName>
    </submittedName>
</protein>
<reference evidence="1 2" key="1">
    <citation type="journal article" date="2020" name="ISME J.">
        <title>Uncovering the hidden diversity of litter-decomposition mechanisms in mushroom-forming fungi.</title>
        <authorList>
            <person name="Floudas D."/>
            <person name="Bentzer J."/>
            <person name="Ahren D."/>
            <person name="Johansson T."/>
            <person name="Persson P."/>
            <person name="Tunlid A."/>
        </authorList>
    </citation>
    <scope>NUCLEOTIDE SEQUENCE [LARGE SCALE GENOMIC DNA]</scope>
    <source>
        <strain evidence="1 2">CBS 175.51</strain>
    </source>
</reference>
<keyword evidence="2" id="KW-1185">Reference proteome</keyword>
<dbReference type="EMBL" id="JAACJK010000225">
    <property type="protein sequence ID" value="KAF5311708.1"/>
    <property type="molecule type" value="Genomic_DNA"/>
</dbReference>
<proteinExistence type="predicted"/>
<dbReference type="AlphaFoldDB" id="A0A8H5AW79"/>